<dbReference type="Gene3D" id="1.10.10.60">
    <property type="entry name" value="Homeodomain-like"/>
    <property type="match status" value="1"/>
</dbReference>
<gene>
    <name evidence="5" type="ORF">EJ903_13275</name>
</gene>
<dbReference type="Proteomes" id="UP000277007">
    <property type="component" value="Unassembled WGS sequence"/>
</dbReference>
<dbReference type="InterPro" id="IPR036271">
    <property type="entry name" value="Tet_transcr_reg_TetR-rel_C_sf"/>
</dbReference>
<dbReference type="GO" id="GO:0003700">
    <property type="term" value="F:DNA-binding transcription factor activity"/>
    <property type="evidence" value="ECO:0007669"/>
    <property type="project" value="TreeGrafter"/>
</dbReference>
<proteinExistence type="predicted"/>
<feature type="region of interest" description="Disordered" evidence="3">
    <location>
        <begin position="35"/>
        <end position="56"/>
    </location>
</feature>
<keyword evidence="1 2" id="KW-0238">DNA-binding</keyword>
<keyword evidence="6" id="KW-1185">Reference proteome</keyword>
<feature type="DNA-binding region" description="H-T-H motif" evidence="2">
    <location>
        <begin position="84"/>
        <end position="103"/>
    </location>
</feature>
<dbReference type="PRINTS" id="PR00455">
    <property type="entry name" value="HTHTETR"/>
</dbReference>
<dbReference type="PANTHER" id="PTHR30055">
    <property type="entry name" value="HTH-TYPE TRANSCRIPTIONAL REGULATOR RUTR"/>
    <property type="match status" value="1"/>
</dbReference>
<evidence type="ECO:0000313" key="5">
    <source>
        <dbReference type="EMBL" id="RTR19462.1"/>
    </source>
</evidence>
<dbReference type="Gene3D" id="1.10.357.10">
    <property type="entry name" value="Tetracycline Repressor, domain 2"/>
    <property type="match status" value="1"/>
</dbReference>
<name>A0A3S0I0A4_9PROT</name>
<dbReference type="SUPFAM" id="SSF46689">
    <property type="entry name" value="Homeodomain-like"/>
    <property type="match status" value="1"/>
</dbReference>
<evidence type="ECO:0000256" key="1">
    <source>
        <dbReference type="ARBA" id="ARBA00023125"/>
    </source>
</evidence>
<evidence type="ECO:0000259" key="4">
    <source>
        <dbReference type="PROSITE" id="PS50977"/>
    </source>
</evidence>
<dbReference type="OrthoDB" id="9802802at2"/>
<dbReference type="Pfam" id="PF00440">
    <property type="entry name" value="TetR_N"/>
    <property type="match status" value="1"/>
</dbReference>
<dbReference type="EMBL" id="RXMA01000011">
    <property type="protein sequence ID" value="RTR19462.1"/>
    <property type="molecule type" value="Genomic_DNA"/>
</dbReference>
<dbReference type="InterPro" id="IPR050109">
    <property type="entry name" value="HTH-type_TetR-like_transc_reg"/>
</dbReference>
<dbReference type="AlphaFoldDB" id="A0A3S0I0A4"/>
<evidence type="ECO:0000256" key="2">
    <source>
        <dbReference type="PROSITE-ProRule" id="PRU00335"/>
    </source>
</evidence>
<organism evidence="5 6">
    <name type="scientific">Azospirillum griseum</name>
    <dbReference type="NCBI Taxonomy" id="2496639"/>
    <lineage>
        <taxon>Bacteria</taxon>
        <taxon>Pseudomonadati</taxon>
        <taxon>Pseudomonadota</taxon>
        <taxon>Alphaproteobacteria</taxon>
        <taxon>Rhodospirillales</taxon>
        <taxon>Azospirillaceae</taxon>
        <taxon>Azospirillum</taxon>
    </lineage>
</organism>
<protein>
    <submittedName>
        <fullName evidence="5">TetR/AcrR family transcriptional regulator</fullName>
    </submittedName>
</protein>
<evidence type="ECO:0000313" key="6">
    <source>
        <dbReference type="Proteomes" id="UP000277007"/>
    </source>
</evidence>
<feature type="domain" description="HTH tetR-type" evidence="4">
    <location>
        <begin position="61"/>
        <end position="121"/>
    </location>
</feature>
<accession>A0A3S0I0A4</accession>
<dbReference type="InterPro" id="IPR001647">
    <property type="entry name" value="HTH_TetR"/>
</dbReference>
<sequence>MYVSTYLIHPPPLVKYASTYLLSTAQGVTDAPEEDETVEQGTAPVDDCCGGDGAGRKRDREATKGALLDAAKMVFAQRGFDAATTREIAGRAGVNEQLIQRYFSGKSGLLLAVVEHYWRQETGGCALPPPADSLEADLAHFLTAQLAHSWACRDFTRVVLSRALVDPAIAEEMGRALSESRIPCLLKRLESFRERGHIAADVDLANVAAGIATLSFGLGFLDQVVFGRDNDRVLGVVATLAHTIAHGLTPRG</sequence>
<dbReference type="SUPFAM" id="SSF48498">
    <property type="entry name" value="Tetracyclin repressor-like, C-terminal domain"/>
    <property type="match status" value="1"/>
</dbReference>
<comment type="caution">
    <text evidence="5">The sequence shown here is derived from an EMBL/GenBank/DDBJ whole genome shotgun (WGS) entry which is preliminary data.</text>
</comment>
<dbReference type="PROSITE" id="PS50977">
    <property type="entry name" value="HTH_TETR_2"/>
    <property type="match status" value="1"/>
</dbReference>
<evidence type="ECO:0000256" key="3">
    <source>
        <dbReference type="SAM" id="MobiDB-lite"/>
    </source>
</evidence>
<reference evidence="5 6" key="1">
    <citation type="submission" date="2018-12" db="EMBL/GenBank/DDBJ databases">
        <authorList>
            <person name="Yang Y."/>
        </authorList>
    </citation>
    <scope>NUCLEOTIDE SEQUENCE [LARGE SCALE GENOMIC DNA]</scope>
    <source>
        <strain evidence="5 6">L-25-5w-1</strain>
    </source>
</reference>
<dbReference type="InterPro" id="IPR009057">
    <property type="entry name" value="Homeodomain-like_sf"/>
</dbReference>
<dbReference type="PANTHER" id="PTHR30055:SF226">
    <property type="entry name" value="HTH-TYPE TRANSCRIPTIONAL REGULATOR PKSA"/>
    <property type="match status" value="1"/>
</dbReference>
<dbReference type="GO" id="GO:0000976">
    <property type="term" value="F:transcription cis-regulatory region binding"/>
    <property type="evidence" value="ECO:0007669"/>
    <property type="project" value="TreeGrafter"/>
</dbReference>